<protein>
    <submittedName>
        <fullName evidence="1">Uncharacterized protein</fullName>
    </submittedName>
</protein>
<proteinExistence type="predicted"/>
<gene>
    <name evidence="1" type="ORF">Raf01_94560</name>
</gene>
<accession>A0A8J3R3T0</accession>
<name>A0A8J3R3T0_9ACTN</name>
<evidence type="ECO:0000313" key="1">
    <source>
        <dbReference type="EMBL" id="GIH21284.1"/>
    </source>
</evidence>
<organism evidence="1 2">
    <name type="scientific">Rugosimonospora africana</name>
    <dbReference type="NCBI Taxonomy" id="556532"/>
    <lineage>
        <taxon>Bacteria</taxon>
        <taxon>Bacillati</taxon>
        <taxon>Actinomycetota</taxon>
        <taxon>Actinomycetes</taxon>
        <taxon>Micromonosporales</taxon>
        <taxon>Micromonosporaceae</taxon>
        <taxon>Rugosimonospora</taxon>
    </lineage>
</organism>
<comment type="caution">
    <text evidence="1">The sequence shown here is derived from an EMBL/GenBank/DDBJ whole genome shotgun (WGS) entry which is preliminary data.</text>
</comment>
<dbReference type="AlphaFoldDB" id="A0A8J3R3T0"/>
<evidence type="ECO:0000313" key="2">
    <source>
        <dbReference type="Proteomes" id="UP000642748"/>
    </source>
</evidence>
<reference evidence="1" key="1">
    <citation type="submission" date="2021-01" db="EMBL/GenBank/DDBJ databases">
        <title>Whole genome shotgun sequence of Rugosimonospora africana NBRC 104875.</title>
        <authorList>
            <person name="Komaki H."/>
            <person name="Tamura T."/>
        </authorList>
    </citation>
    <scope>NUCLEOTIDE SEQUENCE</scope>
    <source>
        <strain evidence="1">NBRC 104875</strain>
    </source>
</reference>
<dbReference type="EMBL" id="BONZ01000122">
    <property type="protein sequence ID" value="GIH21284.1"/>
    <property type="molecule type" value="Genomic_DNA"/>
</dbReference>
<keyword evidence="2" id="KW-1185">Reference proteome</keyword>
<dbReference type="RefSeq" id="WP_203924683.1">
    <property type="nucleotide sequence ID" value="NZ_BONZ01000122.1"/>
</dbReference>
<dbReference type="Proteomes" id="UP000642748">
    <property type="component" value="Unassembled WGS sequence"/>
</dbReference>
<sequence>MLFAVERRRQHWWNGKWGRIARRDVILTQDDVTGHFWVEAREGGAEGSRMRQEYDCEPDALRYIARLTADNPVDRWRRMPGE</sequence>